<gene>
    <name evidence="1" type="ORF">A2478_00565</name>
</gene>
<name>A0A1F5SWN7_9BACT</name>
<organism evidence="1 2">
    <name type="scientific">Candidatus Falkowbacteria bacterium RIFOXYC2_FULL_36_12</name>
    <dbReference type="NCBI Taxonomy" id="1798002"/>
    <lineage>
        <taxon>Bacteria</taxon>
        <taxon>Candidatus Falkowiibacteriota</taxon>
    </lineage>
</organism>
<evidence type="ECO:0000313" key="1">
    <source>
        <dbReference type="EMBL" id="OGF30926.1"/>
    </source>
</evidence>
<sequence length="397" mass="46090">MYQDLTKRFEDEKARQYIQGLRTGFSRRLFDEVRPRGLLTLVEAVSVVKGVLECLSEVDFSFQKMEPGHGKGHLIRDYVNALLLFSHLKADQKQVFIGFIAGVLHDIGCAVVQRYEERSRVIRHAEAAAILLHYVFEEVGEKLGLNREEKFLIEYCVAAHTHYTRDFEVETSTGEKVVIQPYVDTDDQGPIWAVWFTRWVDRLDCNGPSYFVRHFLSLSFENEHYEYAQSGFFQVDFDAHMVIDPADPTTFVGHMKMFADSQTNDSVYGRNDFGRMVKLRDEYREMMYSVITAIQDVSKLERPIFKNIKHHLEKLEPMIRCTTVADGLIERLRGLPTETRDGWVNGFLVMMQVYHLWFHTYVVPLLINLPDFFKSLPGISEDICGDLRGDLRGDLNY</sequence>
<dbReference type="SUPFAM" id="SSF109604">
    <property type="entry name" value="HD-domain/PDEase-like"/>
    <property type="match status" value="1"/>
</dbReference>
<dbReference type="Proteomes" id="UP000179001">
    <property type="component" value="Unassembled WGS sequence"/>
</dbReference>
<reference evidence="1 2" key="1">
    <citation type="journal article" date="2016" name="Nat. Commun.">
        <title>Thousands of microbial genomes shed light on interconnected biogeochemical processes in an aquifer system.</title>
        <authorList>
            <person name="Anantharaman K."/>
            <person name="Brown C.T."/>
            <person name="Hug L.A."/>
            <person name="Sharon I."/>
            <person name="Castelle C.J."/>
            <person name="Probst A.J."/>
            <person name="Thomas B.C."/>
            <person name="Singh A."/>
            <person name="Wilkins M.J."/>
            <person name="Karaoz U."/>
            <person name="Brodie E.L."/>
            <person name="Williams K.H."/>
            <person name="Hubbard S.S."/>
            <person name="Banfield J.F."/>
        </authorList>
    </citation>
    <scope>NUCLEOTIDE SEQUENCE [LARGE SCALE GENOMIC DNA]</scope>
</reference>
<evidence type="ECO:0000313" key="2">
    <source>
        <dbReference type="Proteomes" id="UP000179001"/>
    </source>
</evidence>
<accession>A0A1F5SWN7</accession>
<evidence type="ECO:0008006" key="3">
    <source>
        <dbReference type="Google" id="ProtNLM"/>
    </source>
</evidence>
<proteinExistence type="predicted"/>
<dbReference type="EMBL" id="MFGJ01000008">
    <property type="protein sequence ID" value="OGF30926.1"/>
    <property type="molecule type" value="Genomic_DNA"/>
</dbReference>
<protein>
    <recommendedName>
        <fullName evidence="3">HD domain-containing protein</fullName>
    </recommendedName>
</protein>
<comment type="caution">
    <text evidence="1">The sequence shown here is derived from an EMBL/GenBank/DDBJ whole genome shotgun (WGS) entry which is preliminary data.</text>
</comment>
<dbReference type="Gene3D" id="1.10.3210.10">
    <property type="entry name" value="Hypothetical protein af1432"/>
    <property type="match status" value="1"/>
</dbReference>
<dbReference type="AlphaFoldDB" id="A0A1F5SWN7"/>